<dbReference type="AlphaFoldDB" id="A0A0N1PE82"/>
<dbReference type="OrthoDB" id="425082at2759"/>
<reference evidence="2 3" key="1">
    <citation type="journal article" date="2015" name="PLoS Pathog.">
        <title>Leptomonas seymouri: Adaptations to the Dixenous Life Cycle Analyzed by Genome Sequencing, Transcriptome Profiling and Co-infection with Leishmania donovani.</title>
        <authorList>
            <person name="Kraeva N."/>
            <person name="Butenko A."/>
            <person name="Hlavacova J."/>
            <person name="Kostygov A."/>
            <person name="Myskova J."/>
            <person name="Grybchuk D."/>
            <person name="Lestinova T."/>
            <person name="Votypka J."/>
            <person name="Volf P."/>
            <person name="Opperdoes F."/>
            <person name="Flegontov P."/>
            <person name="Lukes J."/>
            <person name="Yurchenko V."/>
        </authorList>
    </citation>
    <scope>NUCLEOTIDE SEQUENCE [LARGE SCALE GENOMIC DNA]</scope>
    <source>
        <strain evidence="2 3">ATCC 30220</strain>
    </source>
</reference>
<evidence type="ECO:0000256" key="1">
    <source>
        <dbReference type="SAM" id="MobiDB-lite"/>
    </source>
</evidence>
<dbReference type="InterPro" id="IPR032727">
    <property type="entry name" value="CLAMP"/>
</dbReference>
<name>A0A0N1PE82_LEPSE</name>
<dbReference type="VEuPathDB" id="TriTrypDB:Lsey_0117_0200"/>
<feature type="region of interest" description="Disordered" evidence="1">
    <location>
        <begin position="262"/>
        <end position="285"/>
    </location>
</feature>
<dbReference type="Pfam" id="PF14769">
    <property type="entry name" value="CLAMP"/>
    <property type="match status" value="1"/>
</dbReference>
<dbReference type="PANTHER" id="PTHR28457:SF1">
    <property type="entry name" value="CILIA- AND FLAGELLA-ASSOCIATED PROTEIN 119"/>
    <property type="match status" value="1"/>
</dbReference>
<evidence type="ECO:0008006" key="4">
    <source>
        <dbReference type="Google" id="ProtNLM"/>
    </source>
</evidence>
<protein>
    <recommendedName>
        <fullName evidence="4">Flagellar C1a complex subunit C1a-32</fullName>
    </recommendedName>
</protein>
<dbReference type="OMA" id="QTYIKTQ"/>
<organism evidence="2 3">
    <name type="scientific">Leptomonas seymouri</name>
    <dbReference type="NCBI Taxonomy" id="5684"/>
    <lineage>
        <taxon>Eukaryota</taxon>
        <taxon>Discoba</taxon>
        <taxon>Euglenozoa</taxon>
        <taxon>Kinetoplastea</taxon>
        <taxon>Metakinetoplastina</taxon>
        <taxon>Trypanosomatida</taxon>
        <taxon>Trypanosomatidae</taxon>
        <taxon>Leishmaniinae</taxon>
        <taxon>Leptomonas</taxon>
    </lineage>
</organism>
<gene>
    <name evidence="2" type="ORF">ABL78_4181</name>
</gene>
<dbReference type="PANTHER" id="PTHR28457">
    <property type="entry name" value="COILED-COIL DOMAIN-CONTAINING PROTEIN 189"/>
    <property type="match status" value="1"/>
</dbReference>
<sequence>MAQCLTWRVLSRPQTNACLEAVDLEALRVTLKRLDDESHGKLLHFGERTAAQVGVLLDLYGHLILFCKASQLSPFKTSTLFGIVNYVHETSMCGRYTRAESYDLLRQLIVQHSVHRPPYSAMVFNVREVQDIDTYLMSTYYRHYKMYVFCFVPREVATLRTVMMNDISEAPPAHLPALTTAITEEAWKEKMQEAARTREEAEMEGELPASEAVSSAQRLAGTLSGPEFNPGIREQLESIRDSVAKHSSDRLDVIEAKLTAIETKVREGQGSGPGSSSSKTAKKRK</sequence>
<evidence type="ECO:0000313" key="3">
    <source>
        <dbReference type="Proteomes" id="UP000038009"/>
    </source>
</evidence>
<keyword evidence="3" id="KW-1185">Reference proteome</keyword>
<comment type="caution">
    <text evidence="2">The sequence shown here is derived from an EMBL/GenBank/DDBJ whole genome shotgun (WGS) entry which is preliminary data.</text>
</comment>
<feature type="region of interest" description="Disordered" evidence="1">
    <location>
        <begin position="193"/>
        <end position="216"/>
    </location>
</feature>
<proteinExistence type="predicted"/>
<dbReference type="EMBL" id="LJSK01000117">
    <property type="protein sequence ID" value="KPI86764.1"/>
    <property type="molecule type" value="Genomic_DNA"/>
</dbReference>
<accession>A0A0N1PE82</accession>
<dbReference type="Proteomes" id="UP000038009">
    <property type="component" value="Unassembled WGS sequence"/>
</dbReference>
<evidence type="ECO:0000313" key="2">
    <source>
        <dbReference type="EMBL" id="KPI86764.1"/>
    </source>
</evidence>